<evidence type="ECO:0000313" key="2">
    <source>
        <dbReference type="EMBL" id="EAU85362.2"/>
    </source>
</evidence>
<protein>
    <submittedName>
        <fullName evidence="2">Uncharacterized protein</fullName>
    </submittedName>
</protein>
<accession>A8NUA2</accession>
<dbReference type="KEGG" id="cci:CC1G_07056"/>
<feature type="compositionally biased region" description="Polar residues" evidence="1">
    <location>
        <begin position="341"/>
        <end position="351"/>
    </location>
</feature>
<dbReference type="OrthoDB" id="432528at2759"/>
<name>A8NUA2_COPC7</name>
<feature type="compositionally biased region" description="Polar residues" evidence="1">
    <location>
        <begin position="170"/>
        <end position="193"/>
    </location>
</feature>
<evidence type="ECO:0000256" key="1">
    <source>
        <dbReference type="SAM" id="MobiDB-lite"/>
    </source>
</evidence>
<dbReference type="AlphaFoldDB" id="A8NUA2"/>
<feature type="compositionally biased region" description="Basic and acidic residues" evidence="1">
    <location>
        <begin position="256"/>
        <end position="269"/>
    </location>
</feature>
<dbReference type="EMBL" id="AACS02000004">
    <property type="protein sequence ID" value="EAU85362.2"/>
    <property type="molecule type" value="Genomic_DNA"/>
</dbReference>
<dbReference type="Proteomes" id="UP000001861">
    <property type="component" value="Unassembled WGS sequence"/>
</dbReference>
<feature type="region of interest" description="Disordered" evidence="1">
    <location>
        <begin position="18"/>
        <end position="358"/>
    </location>
</feature>
<dbReference type="VEuPathDB" id="FungiDB:CC1G_07056"/>
<feature type="compositionally biased region" description="Polar residues" evidence="1">
    <location>
        <begin position="89"/>
        <end position="100"/>
    </location>
</feature>
<feature type="compositionally biased region" description="Low complexity" evidence="1">
    <location>
        <begin position="200"/>
        <end position="211"/>
    </location>
</feature>
<keyword evidence="3" id="KW-1185">Reference proteome</keyword>
<feature type="compositionally biased region" description="Low complexity" evidence="1">
    <location>
        <begin position="273"/>
        <end position="288"/>
    </location>
</feature>
<dbReference type="GeneID" id="6012952"/>
<dbReference type="InParanoid" id="A8NUA2"/>
<dbReference type="eggNOG" id="ENOG502S10E">
    <property type="taxonomic scope" value="Eukaryota"/>
</dbReference>
<proteinExistence type="predicted"/>
<gene>
    <name evidence="2" type="ORF">CC1G_07056</name>
</gene>
<dbReference type="STRING" id="240176.A8NUA2"/>
<sequence length="470" mass="51286">MLDDEDAHDFGAWYETRRRDGSQGSSWSLMSFLGGGKRSRDASITGHSTTSSTPWREKTDPFSDGTPIANDEETGYAAVRPRARREASHISTRSALSYASYTDPFTDPIKEDQHEASDTSYQGDNPVRLVTPRAPPLALRTNFPLEHVGHPLSPLSERTSRSTLPAPESGASSSDNVSRFSATGSLATSNTSHVEPPRSPTLLSNLLPSTTERPVHRSDSWWSRLGRRKSDASGRSVAYPSLRDPNPPPRLVTIDESVHSRSPDKDSPQSKRSSPSIPTPSGSSQQQQQREEHSQPYAGRHGKSMSSLRTADSEAIERIGGTMEVVQRVKSFRSRRGRGSTESTAESSIHTDLSVEREHEEFATYASPTEMDPHESIIAFAPTTTVTPPVALYTNPASGSSAASRPLPVSPSGDVAAKIQAYERQQSQGADEGKHRKGKRHMVDYGLVPRRSLFVANPDNRVSQSSIESS</sequence>
<organism evidence="2 3">
    <name type="scientific">Coprinopsis cinerea (strain Okayama-7 / 130 / ATCC MYA-4618 / FGSC 9003)</name>
    <name type="common">Inky cap fungus</name>
    <name type="synonym">Hormographiella aspergillata</name>
    <dbReference type="NCBI Taxonomy" id="240176"/>
    <lineage>
        <taxon>Eukaryota</taxon>
        <taxon>Fungi</taxon>
        <taxon>Dikarya</taxon>
        <taxon>Basidiomycota</taxon>
        <taxon>Agaricomycotina</taxon>
        <taxon>Agaricomycetes</taxon>
        <taxon>Agaricomycetidae</taxon>
        <taxon>Agaricales</taxon>
        <taxon>Agaricineae</taxon>
        <taxon>Psathyrellaceae</taxon>
        <taxon>Coprinopsis</taxon>
    </lineage>
</organism>
<dbReference type="RefSeq" id="XP_001836409.2">
    <property type="nucleotide sequence ID" value="XM_001836357.2"/>
</dbReference>
<dbReference type="HOGENOM" id="CLU_581406_0_0_1"/>
<comment type="caution">
    <text evidence="2">The sequence shown here is derived from an EMBL/GenBank/DDBJ whole genome shotgun (WGS) entry which is preliminary data.</text>
</comment>
<evidence type="ECO:0000313" key="3">
    <source>
        <dbReference type="Proteomes" id="UP000001861"/>
    </source>
</evidence>
<feature type="compositionally biased region" description="Basic and acidic residues" evidence="1">
    <location>
        <begin position="108"/>
        <end position="117"/>
    </location>
</feature>
<feature type="compositionally biased region" description="Polar residues" evidence="1">
    <location>
        <begin position="45"/>
        <end position="54"/>
    </location>
</feature>
<reference evidence="2 3" key="1">
    <citation type="journal article" date="2010" name="Proc. Natl. Acad. Sci. U.S.A.">
        <title>Insights into evolution of multicellular fungi from the assembled chromosomes of the mushroom Coprinopsis cinerea (Coprinus cinereus).</title>
        <authorList>
            <person name="Stajich J.E."/>
            <person name="Wilke S.K."/>
            <person name="Ahren D."/>
            <person name="Au C.H."/>
            <person name="Birren B.W."/>
            <person name="Borodovsky M."/>
            <person name="Burns C."/>
            <person name="Canback B."/>
            <person name="Casselton L.A."/>
            <person name="Cheng C.K."/>
            <person name="Deng J."/>
            <person name="Dietrich F.S."/>
            <person name="Fargo D.C."/>
            <person name="Farman M.L."/>
            <person name="Gathman A.C."/>
            <person name="Goldberg J."/>
            <person name="Guigo R."/>
            <person name="Hoegger P.J."/>
            <person name="Hooker J.B."/>
            <person name="Huggins A."/>
            <person name="James T.Y."/>
            <person name="Kamada T."/>
            <person name="Kilaru S."/>
            <person name="Kodira C."/>
            <person name="Kues U."/>
            <person name="Kupfer D."/>
            <person name="Kwan H.S."/>
            <person name="Lomsadze A."/>
            <person name="Li W."/>
            <person name="Lilly W.W."/>
            <person name="Ma L.J."/>
            <person name="Mackey A.J."/>
            <person name="Manning G."/>
            <person name="Martin F."/>
            <person name="Muraguchi H."/>
            <person name="Natvig D.O."/>
            <person name="Palmerini H."/>
            <person name="Ramesh M.A."/>
            <person name="Rehmeyer C.J."/>
            <person name="Roe B.A."/>
            <person name="Shenoy N."/>
            <person name="Stanke M."/>
            <person name="Ter-Hovhannisyan V."/>
            <person name="Tunlid A."/>
            <person name="Velagapudi R."/>
            <person name="Vision T.J."/>
            <person name="Zeng Q."/>
            <person name="Zolan M.E."/>
            <person name="Pukkila P.J."/>
        </authorList>
    </citation>
    <scope>NUCLEOTIDE SEQUENCE [LARGE SCALE GENOMIC DNA]</scope>
    <source>
        <strain evidence="3">Okayama-7 / 130 / ATCC MYA-4618 / FGSC 9003</strain>
    </source>
</reference>